<dbReference type="GO" id="GO:0003677">
    <property type="term" value="F:DNA binding"/>
    <property type="evidence" value="ECO:0007669"/>
    <property type="project" value="InterPro"/>
</dbReference>
<dbReference type="Gene3D" id="3.40.50.1390">
    <property type="entry name" value="Resolvase, N-terminal catalytic domain"/>
    <property type="match status" value="1"/>
</dbReference>
<gene>
    <name evidence="3" type="ORF">DWY69_07135</name>
</gene>
<evidence type="ECO:0000313" key="4">
    <source>
        <dbReference type="Proteomes" id="UP000261166"/>
    </source>
</evidence>
<comment type="caution">
    <text evidence="3">The sequence shown here is derived from an EMBL/GenBank/DDBJ whole genome shotgun (WGS) entry which is preliminary data.</text>
</comment>
<dbReference type="SMART" id="SM00857">
    <property type="entry name" value="Resolvase"/>
    <property type="match status" value="1"/>
</dbReference>
<reference evidence="3 4" key="1">
    <citation type="submission" date="2018-08" db="EMBL/GenBank/DDBJ databases">
        <title>A genome reference for cultivated species of the human gut microbiota.</title>
        <authorList>
            <person name="Zou Y."/>
            <person name="Xue W."/>
            <person name="Luo G."/>
        </authorList>
    </citation>
    <scope>NUCLEOTIDE SEQUENCE [LARGE SCALE GENOMIC DNA]</scope>
    <source>
        <strain evidence="3 4">AF26-4BH</strain>
    </source>
</reference>
<dbReference type="InterPro" id="IPR038109">
    <property type="entry name" value="DNA_bind_recomb_sf"/>
</dbReference>
<evidence type="ECO:0000313" key="3">
    <source>
        <dbReference type="EMBL" id="RGE72651.1"/>
    </source>
</evidence>
<dbReference type="PANTHER" id="PTHR30461:SF23">
    <property type="entry name" value="DNA RECOMBINASE-RELATED"/>
    <property type="match status" value="1"/>
</dbReference>
<dbReference type="InterPro" id="IPR011109">
    <property type="entry name" value="DNA_bind_recombinase_dom"/>
</dbReference>
<dbReference type="SUPFAM" id="SSF53041">
    <property type="entry name" value="Resolvase-like"/>
    <property type="match status" value="1"/>
</dbReference>
<protein>
    <recommendedName>
        <fullName evidence="5">Recombinase family protein</fullName>
    </recommendedName>
</protein>
<dbReference type="Pfam" id="PF00239">
    <property type="entry name" value="Resolvase"/>
    <property type="match status" value="1"/>
</dbReference>
<feature type="domain" description="Recombinase" evidence="2">
    <location>
        <begin position="164"/>
        <end position="262"/>
    </location>
</feature>
<dbReference type="InterPro" id="IPR006119">
    <property type="entry name" value="Resolv_N"/>
</dbReference>
<evidence type="ECO:0000259" key="2">
    <source>
        <dbReference type="PROSITE" id="PS51737"/>
    </source>
</evidence>
<dbReference type="Gene3D" id="3.90.1750.20">
    <property type="entry name" value="Putative Large Serine Recombinase, Chain B, Domain 2"/>
    <property type="match status" value="1"/>
</dbReference>
<name>A0A3E3J0M5_9FIRM</name>
<dbReference type="CDD" id="cd00338">
    <property type="entry name" value="Ser_Recombinase"/>
    <property type="match status" value="1"/>
</dbReference>
<dbReference type="EMBL" id="QVLU01000005">
    <property type="protein sequence ID" value="RGE72651.1"/>
    <property type="molecule type" value="Genomic_DNA"/>
</dbReference>
<dbReference type="Proteomes" id="UP000261166">
    <property type="component" value="Unassembled WGS sequence"/>
</dbReference>
<dbReference type="InterPro" id="IPR025827">
    <property type="entry name" value="Zn_ribbon_recom_dom"/>
</dbReference>
<organism evidence="3 4">
    <name type="scientific">Eisenbergiella massiliensis</name>
    <dbReference type="NCBI Taxonomy" id="1720294"/>
    <lineage>
        <taxon>Bacteria</taxon>
        <taxon>Bacillati</taxon>
        <taxon>Bacillota</taxon>
        <taxon>Clostridia</taxon>
        <taxon>Lachnospirales</taxon>
        <taxon>Lachnospiraceae</taxon>
        <taxon>Eisenbergiella</taxon>
    </lineage>
</organism>
<dbReference type="PROSITE" id="PS51737">
    <property type="entry name" value="RECOMBINASE_DNA_BIND"/>
    <property type="match status" value="1"/>
</dbReference>
<dbReference type="InterPro" id="IPR036162">
    <property type="entry name" value="Resolvase-like_N_sf"/>
</dbReference>
<sequence length="458" mass="53849">MKEKIIRCAIYDRVSTDGQVKEGLSLDAQQEALTEYALSHHYKIVDYYADEGITARKKMQNRKDLIRLLNDVKADKIDLILVTKLDRWFRNVKDYHNTQAILEAHNCNWKTIFEEYDTSTSNGRFAINIMLSVNENECDRDSDRIKNVFDYKKKQREHLNGKPAYGYISVKKKLVKDPETRHIVEDTFNHYFGCYSKNATIKYILGKYANEQNPPTMYQVKRILTCETYAGRKYGIDNYCEAYITWEQYKKIVSTSDAKIIPHQTEPFLFSSMIKCPICGKNMSGFVKRQKLKNGSVSEYKRYRCGAKFTEYHNGACISESVIEAYLLDNVMGELDRELLQIKSKEQEEKQKKPAANPVKIMGEINRLNLMYQKGRIDDEYYDKQYSILNEKLSAAQQPQEHRTIESYTAIRETLNEGWYEMYKRLDITHKKAFWKGIIKEIYVDKDSRQICGFKFML</sequence>
<evidence type="ECO:0008006" key="5">
    <source>
        <dbReference type="Google" id="ProtNLM"/>
    </source>
</evidence>
<dbReference type="InterPro" id="IPR050639">
    <property type="entry name" value="SSR_resolvase"/>
</dbReference>
<proteinExistence type="predicted"/>
<dbReference type="RefSeq" id="WP_117530697.1">
    <property type="nucleotide sequence ID" value="NZ_QVLU01000005.1"/>
</dbReference>
<accession>A0A3E3J0M5</accession>
<dbReference type="GO" id="GO:0000150">
    <property type="term" value="F:DNA strand exchange activity"/>
    <property type="evidence" value="ECO:0007669"/>
    <property type="project" value="InterPro"/>
</dbReference>
<feature type="domain" description="Resolvase/invertase-type recombinase catalytic" evidence="1">
    <location>
        <begin position="7"/>
        <end position="156"/>
    </location>
</feature>
<dbReference type="PANTHER" id="PTHR30461">
    <property type="entry name" value="DNA-INVERTASE FROM LAMBDOID PROPHAGE"/>
    <property type="match status" value="1"/>
</dbReference>
<dbReference type="OrthoDB" id="9781670at2"/>
<dbReference type="PROSITE" id="PS51736">
    <property type="entry name" value="RECOMBINASES_3"/>
    <property type="match status" value="1"/>
</dbReference>
<dbReference type="Pfam" id="PF13408">
    <property type="entry name" value="Zn_ribbon_recom"/>
    <property type="match status" value="1"/>
</dbReference>
<evidence type="ECO:0000259" key="1">
    <source>
        <dbReference type="PROSITE" id="PS51736"/>
    </source>
</evidence>
<dbReference type="AlphaFoldDB" id="A0A3E3J0M5"/>